<dbReference type="InterPro" id="IPR019465">
    <property type="entry name" value="Cog5"/>
</dbReference>
<feature type="domain" description="Conserved oligomeric Golgi complex subunit 5 helical" evidence="1">
    <location>
        <begin position="109"/>
        <end position="323"/>
    </location>
</feature>
<dbReference type="InParanoid" id="A0A6L2PIT4"/>
<dbReference type="Proteomes" id="UP000502823">
    <property type="component" value="Unassembled WGS sequence"/>
</dbReference>
<dbReference type="PANTHER" id="PTHR13228:SF3">
    <property type="entry name" value="CONSERVED OLIGOMERIC GOLGI COMPLEX SUBUNIT 5"/>
    <property type="match status" value="1"/>
</dbReference>
<organism evidence="2 3">
    <name type="scientific">Coptotermes formosanus</name>
    <name type="common">Formosan subterranean termite</name>
    <dbReference type="NCBI Taxonomy" id="36987"/>
    <lineage>
        <taxon>Eukaryota</taxon>
        <taxon>Metazoa</taxon>
        <taxon>Ecdysozoa</taxon>
        <taxon>Arthropoda</taxon>
        <taxon>Hexapoda</taxon>
        <taxon>Insecta</taxon>
        <taxon>Pterygota</taxon>
        <taxon>Neoptera</taxon>
        <taxon>Polyneoptera</taxon>
        <taxon>Dictyoptera</taxon>
        <taxon>Blattodea</taxon>
        <taxon>Blattoidea</taxon>
        <taxon>Termitoidae</taxon>
        <taxon>Rhinotermitidae</taxon>
        <taxon>Coptotermes</taxon>
    </lineage>
</organism>
<accession>A0A6L2PIT4</accession>
<comment type="caution">
    <text evidence="2">The sequence shown here is derived from an EMBL/GenBank/DDBJ whole genome shotgun (WGS) entry which is preliminary data.</text>
</comment>
<dbReference type="PANTHER" id="PTHR13228">
    <property type="entry name" value="CONSERVED OLIGOMERIC GOLGI COMPLEX COMPONENT 5"/>
    <property type="match status" value="1"/>
</dbReference>
<gene>
    <name evidence="2" type="ORF">Cfor_12939</name>
</gene>
<evidence type="ECO:0000313" key="3">
    <source>
        <dbReference type="Proteomes" id="UP000502823"/>
    </source>
</evidence>
<evidence type="ECO:0000259" key="1">
    <source>
        <dbReference type="Pfam" id="PF20649"/>
    </source>
</evidence>
<dbReference type="InterPro" id="IPR048485">
    <property type="entry name" value="COG5_helical"/>
</dbReference>
<dbReference type="GO" id="GO:0017119">
    <property type="term" value="C:Golgi transport complex"/>
    <property type="evidence" value="ECO:0007669"/>
    <property type="project" value="InterPro"/>
</dbReference>
<dbReference type="GO" id="GO:0006891">
    <property type="term" value="P:intra-Golgi vesicle-mediated transport"/>
    <property type="evidence" value="ECO:0007669"/>
    <property type="project" value="InterPro"/>
</dbReference>
<protein>
    <recommendedName>
        <fullName evidence="1">Conserved oligomeric Golgi complex subunit 5 helical domain-containing protein</fullName>
    </recommendedName>
</protein>
<reference evidence="3" key="1">
    <citation type="submission" date="2020-01" db="EMBL/GenBank/DDBJ databases">
        <title>Draft genome sequence of the Termite Coptotermes fromosanus.</title>
        <authorList>
            <person name="Itakura S."/>
            <person name="Yosikawa Y."/>
            <person name="Umezawa K."/>
        </authorList>
    </citation>
    <scope>NUCLEOTIDE SEQUENCE [LARGE SCALE GENOMIC DNA]</scope>
</reference>
<dbReference type="FunCoup" id="A0A6L2PIT4">
    <property type="interactions" value="825"/>
</dbReference>
<dbReference type="AlphaFoldDB" id="A0A6L2PIT4"/>
<dbReference type="OrthoDB" id="18786at2759"/>
<dbReference type="Pfam" id="PF20649">
    <property type="entry name" value="COG5_C"/>
    <property type="match status" value="1"/>
</dbReference>
<evidence type="ECO:0000313" key="2">
    <source>
        <dbReference type="EMBL" id="GFG30358.1"/>
    </source>
</evidence>
<dbReference type="EMBL" id="BLKM01010456">
    <property type="protein sequence ID" value="GFG30358.1"/>
    <property type="molecule type" value="Genomic_DNA"/>
</dbReference>
<sequence length="734" mass="81461">MGYKLSNQKRVIASNLMVCLHSVSCFLFVPEFYKQFLQNDVDVKHEAVSEGLAVAEQLKKLTDDLLRRVARIQHLSHRLGTQMQGSNPDITKAAQSLSELSQLSDNVDLSGLEVLEEDQHSIRSHRIEVERQAKLMLTQGLQTQNLSQVGTAVQVFHNLGSLDSTVSLVLETAELNIKQSIKEALDINSLSQTTAADVGKIRGGPGRAAMPTPGSTANFRSRLWAALEHLFDTAIYTECHQVELLQRILMRKLRADSVILSQHNSACYLDLLPREKQQLSADLWQAVTSLLAQELAQAAQGSMFVKQALEGEYPKFLRLYLDMCKRIHAISHNSDQTETALASGVEQDVVSQFENAYLSRSVSRLLDPVHLMFSGDAVPPHEEVDSLIRTVTSELSVSLVDVSLSCTVARNISKTVRLFCLKCEQMIVTDGEATQVIDSCTPGQMLNVSIANLVHYLNGQVGRVLANMKSSLSPDAASIVQESLSHTDKLIQNIVTPLLASISDAIEAIILTMHNEDYSIGINTSTRKSDVSQCSLYMKELQGFIARAASNYLAPFQNQEIVVKCSVPVARRCIELFLNHACLVRPLGEGGRVRLSADFSQMEVAVAPLCRQTSELSRQYRMMRSLRPLLFLSIDEISDSPALGDVIPYSMVLLSTFCRGPNELLSPHQSANWSVSRFSQWLDSHPSERERLELMGGALQRYQQTVRQRGGTSFHAVYPVMLTLLERGMAYCTK</sequence>
<name>A0A6L2PIT4_COPFO</name>
<proteinExistence type="predicted"/>
<keyword evidence="3" id="KW-1185">Reference proteome</keyword>